<dbReference type="InterPro" id="IPR001387">
    <property type="entry name" value="Cro/C1-type_HTH"/>
</dbReference>
<dbReference type="Gene3D" id="1.10.260.40">
    <property type="entry name" value="lambda repressor-like DNA-binding domains"/>
    <property type="match status" value="1"/>
</dbReference>
<accession>A0A1J1LPD2</accession>
<dbReference type="EMBL" id="CZDF01000164">
    <property type="protein sequence ID" value="CUR33874.1"/>
    <property type="molecule type" value="Genomic_DNA"/>
</dbReference>
<proteinExistence type="predicted"/>
<dbReference type="SUPFAM" id="SSF47413">
    <property type="entry name" value="lambda repressor-like DNA-binding domains"/>
    <property type="match status" value="1"/>
</dbReference>
<evidence type="ECO:0000313" key="3">
    <source>
        <dbReference type="Proteomes" id="UP000184315"/>
    </source>
</evidence>
<reference evidence="3" key="1">
    <citation type="submission" date="2015-10" db="EMBL/GenBank/DDBJ databases">
        <authorList>
            <person name="Regsiter A."/>
            <person name="william w."/>
        </authorList>
    </citation>
    <scope>NUCLEOTIDE SEQUENCE [LARGE SCALE GENOMIC DNA]</scope>
</reference>
<keyword evidence="3" id="KW-1185">Reference proteome</keyword>
<dbReference type="CDD" id="cd00093">
    <property type="entry name" value="HTH_XRE"/>
    <property type="match status" value="1"/>
</dbReference>
<dbReference type="InterPro" id="IPR010982">
    <property type="entry name" value="Lambda_DNA-bd_dom_sf"/>
</dbReference>
<name>A0A1J1LPD2_9CYAN</name>
<dbReference type="Pfam" id="PF01381">
    <property type="entry name" value="HTH_3"/>
    <property type="match status" value="1"/>
</dbReference>
<protein>
    <recommendedName>
        <fullName evidence="1">HTH cro/C1-type domain-containing protein</fullName>
    </recommendedName>
</protein>
<dbReference type="AlphaFoldDB" id="A0A1J1LPD2"/>
<dbReference type="RefSeq" id="WP_072720481.1">
    <property type="nucleotide sequence ID" value="NZ_LN889807.1"/>
</dbReference>
<evidence type="ECO:0000313" key="2">
    <source>
        <dbReference type="EMBL" id="CUR33874.1"/>
    </source>
</evidence>
<dbReference type="OrthoDB" id="465668at2"/>
<sequence>MLLETTPKEKLASLVRELRGNKSQRSFAKLLGVSYYAVQTWEKQAVWPDDENLEKLAKLKGWTKEQLQLYLHISQVASSTSLNNSSIGHSQAWNVKPTDSTQPLGLSIADLLEEVRALPFEAAVQVAQVALQTIEAKRSLVSSEH</sequence>
<evidence type="ECO:0000259" key="1">
    <source>
        <dbReference type="Pfam" id="PF01381"/>
    </source>
</evidence>
<dbReference type="Proteomes" id="UP000184315">
    <property type="component" value="Unassembled WGS sequence"/>
</dbReference>
<dbReference type="GO" id="GO:0003677">
    <property type="term" value="F:DNA binding"/>
    <property type="evidence" value="ECO:0007669"/>
    <property type="project" value="InterPro"/>
</dbReference>
<gene>
    <name evidence="2" type="ORF">PL9214580003</name>
</gene>
<feature type="domain" description="HTH cro/C1-type" evidence="1">
    <location>
        <begin position="16"/>
        <end position="58"/>
    </location>
</feature>
<organism evidence="2 3">
    <name type="scientific">Planktothrix tepida PCC 9214</name>
    <dbReference type="NCBI Taxonomy" id="671072"/>
    <lineage>
        <taxon>Bacteria</taxon>
        <taxon>Bacillati</taxon>
        <taxon>Cyanobacteriota</taxon>
        <taxon>Cyanophyceae</taxon>
        <taxon>Oscillatoriophycideae</taxon>
        <taxon>Oscillatoriales</taxon>
        <taxon>Microcoleaceae</taxon>
        <taxon>Planktothrix</taxon>
    </lineage>
</organism>